<dbReference type="InterPro" id="IPR016188">
    <property type="entry name" value="PurM-like_N"/>
</dbReference>
<dbReference type="Pfam" id="PF13508">
    <property type="entry name" value="Acetyltransf_7"/>
    <property type="match status" value="1"/>
</dbReference>
<evidence type="ECO:0000313" key="4">
    <source>
        <dbReference type="Proteomes" id="UP001216390"/>
    </source>
</evidence>
<dbReference type="InterPro" id="IPR036921">
    <property type="entry name" value="PurM-like_N_sf"/>
</dbReference>
<feature type="domain" description="N-acetyltransferase" evidence="2">
    <location>
        <begin position="20"/>
        <end position="166"/>
    </location>
</feature>
<dbReference type="GO" id="GO:0009030">
    <property type="term" value="F:thiamine-phosphate kinase activity"/>
    <property type="evidence" value="ECO:0007669"/>
    <property type="project" value="InterPro"/>
</dbReference>
<dbReference type="EMBL" id="CP116942">
    <property type="protein sequence ID" value="WCO66931.1"/>
    <property type="molecule type" value="Genomic_DNA"/>
</dbReference>
<sequence>MTAVEPFLTSMGGPRLHDPVLVEPGDAAGVAAHRRLRRAAFVADQGLFADHDLDVVDDDPATTVLVARRHDDGAVLGGVRVHPHDGHGGLGWWRGSRLVVDPGAERGVGARLVRAATALAEDRGAVRFDATVQADKEAFFARLGWTTLDRTTVAGAPHVLMLGPGDRLARAVADKAPLGRLVGDLVPGGAGWVGDDAAPVPGAALVAACDAITPAMVERDPEWAGWCAVLVNVNDLAAMGAVPVGLLDAVAGRSEEHVAAVLRGIRAAAEAYGLPVLGGHTQVGQHGALAVTALGATDDPVPGGGGRPGDVVHLVADLGGGWRPGHAGRQWDSTTHRRPRELRELVGTLARHRPAAAKDVSMAGLVGTLAMLAEASGTGAELDVAGVPRPEGAAMADWLTCFPGFALLTADRPGATPPSSPRATTAPVGRLTAPSPAGAVSLVWPDGRRTLAVAAPATGLGPAAAVPPPTEEALR</sequence>
<dbReference type="Gene3D" id="3.40.630.30">
    <property type="match status" value="1"/>
</dbReference>
<dbReference type="PROSITE" id="PS51186">
    <property type="entry name" value="GNAT"/>
    <property type="match status" value="1"/>
</dbReference>
<dbReference type="KEGG" id="ima:PO878_20775"/>
<proteinExistence type="predicted"/>
<dbReference type="InterPro" id="IPR016181">
    <property type="entry name" value="Acyl_CoA_acyltransferase"/>
</dbReference>
<dbReference type="Pfam" id="PF00586">
    <property type="entry name" value="AIRS"/>
    <property type="match status" value="1"/>
</dbReference>
<accession>A0AAE9Y783</accession>
<feature type="compositionally biased region" description="Pro residues" evidence="1">
    <location>
        <begin position="465"/>
        <end position="475"/>
    </location>
</feature>
<feature type="region of interest" description="Disordered" evidence="1">
    <location>
        <begin position="412"/>
        <end position="436"/>
    </location>
</feature>
<dbReference type="GO" id="GO:0016747">
    <property type="term" value="F:acyltransferase activity, transferring groups other than amino-acyl groups"/>
    <property type="evidence" value="ECO:0007669"/>
    <property type="project" value="InterPro"/>
</dbReference>
<dbReference type="GO" id="GO:0009228">
    <property type="term" value="P:thiamine biosynthetic process"/>
    <property type="evidence" value="ECO:0007669"/>
    <property type="project" value="InterPro"/>
</dbReference>
<dbReference type="Gene3D" id="3.30.1330.10">
    <property type="entry name" value="PurM-like, N-terminal domain"/>
    <property type="match status" value="1"/>
</dbReference>
<reference evidence="3" key="1">
    <citation type="submission" date="2023-01" db="EMBL/GenBank/DDBJ databases">
        <title>The diversity of Class Acidimicrobiia in South China Sea sediment environments and the proposal of Iamia marina sp. nov., a novel species of the genus Iamia.</title>
        <authorList>
            <person name="He Y."/>
            <person name="Tian X."/>
        </authorList>
    </citation>
    <scope>NUCLEOTIDE SEQUENCE</scope>
    <source>
        <strain evidence="3">DSM 19957</strain>
    </source>
</reference>
<dbReference type="Gene3D" id="3.90.650.10">
    <property type="entry name" value="PurM-like C-terminal domain"/>
    <property type="match status" value="1"/>
</dbReference>
<dbReference type="PANTHER" id="PTHR30270:SF0">
    <property type="entry name" value="THIAMINE-MONOPHOSPHATE KINASE"/>
    <property type="match status" value="1"/>
</dbReference>
<dbReference type="InterPro" id="IPR036676">
    <property type="entry name" value="PurM-like_C_sf"/>
</dbReference>
<dbReference type="Proteomes" id="UP001216390">
    <property type="component" value="Chromosome"/>
</dbReference>
<name>A0AAE9Y783_9ACTN</name>
<dbReference type="SUPFAM" id="SSF55729">
    <property type="entry name" value="Acyl-CoA N-acyltransferases (Nat)"/>
    <property type="match status" value="1"/>
</dbReference>
<dbReference type="SUPFAM" id="SSF56042">
    <property type="entry name" value="PurM C-terminal domain-like"/>
    <property type="match status" value="1"/>
</dbReference>
<gene>
    <name evidence="3" type="ORF">PO878_20775</name>
</gene>
<dbReference type="NCBIfam" id="TIGR04045">
    <property type="entry name" value="MSMEG_0567_GNAT"/>
    <property type="match status" value="1"/>
</dbReference>
<evidence type="ECO:0000313" key="3">
    <source>
        <dbReference type="EMBL" id="WCO66931.1"/>
    </source>
</evidence>
<dbReference type="InterPro" id="IPR023911">
    <property type="entry name" value="MSMEG_0567/sll0787_C"/>
</dbReference>
<dbReference type="AlphaFoldDB" id="A0AAE9Y783"/>
<dbReference type="InterPro" id="IPR000182">
    <property type="entry name" value="GNAT_dom"/>
</dbReference>
<dbReference type="PANTHER" id="PTHR30270">
    <property type="entry name" value="THIAMINE-MONOPHOSPHATE KINASE"/>
    <property type="match status" value="1"/>
</dbReference>
<dbReference type="NCBIfam" id="TIGR04050">
    <property type="entry name" value="MSMEG_0567_Cter"/>
    <property type="match status" value="1"/>
</dbReference>
<evidence type="ECO:0000259" key="2">
    <source>
        <dbReference type="PROSITE" id="PS51186"/>
    </source>
</evidence>
<dbReference type="SUPFAM" id="SSF55326">
    <property type="entry name" value="PurM N-terminal domain-like"/>
    <property type="match status" value="1"/>
</dbReference>
<dbReference type="InterPro" id="IPR006283">
    <property type="entry name" value="ThiL-like"/>
</dbReference>
<organism evidence="3 4">
    <name type="scientific">Iamia majanohamensis</name>
    <dbReference type="NCBI Taxonomy" id="467976"/>
    <lineage>
        <taxon>Bacteria</taxon>
        <taxon>Bacillati</taxon>
        <taxon>Actinomycetota</taxon>
        <taxon>Acidimicrobiia</taxon>
        <taxon>Acidimicrobiales</taxon>
        <taxon>Iamiaceae</taxon>
        <taxon>Iamia</taxon>
    </lineage>
</organism>
<protein>
    <submittedName>
        <fullName evidence="3">AIR synthase related protein</fullName>
    </submittedName>
</protein>
<dbReference type="Pfam" id="PF02769">
    <property type="entry name" value="AIRS_C"/>
    <property type="match status" value="1"/>
</dbReference>
<dbReference type="InterPro" id="IPR010918">
    <property type="entry name" value="PurM-like_C_dom"/>
</dbReference>
<dbReference type="InterPro" id="IPR024035">
    <property type="entry name" value="MSMEG_0567_GNAT"/>
</dbReference>
<keyword evidence="4" id="KW-1185">Reference proteome</keyword>
<evidence type="ECO:0000256" key="1">
    <source>
        <dbReference type="SAM" id="MobiDB-lite"/>
    </source>
</evidence>
<feature type="region of interest" description="Disordered" evidence="1">
    <location>
        <begin position="456"/>
        <end position="475"/>
    </location>
</feature>